<dbReference type="Proteomes" id="UP001465976">
    <property type="component" value="Unassembled WGS sequence"/>
</dbReference>
<reference evidence="1 2" key="1">
    <citation type="submission" date="2024-02" db="EMBL/GenBank/DDBJ databases">
        <title>A draft genome for the cacao thread blight pathogen Marasmius crinis-equi.</title>
        <authorList>
            <person name="Cohen S.P."/>
            <person name="Baruah I.K."/>
            <person name="Amoako-Attah I."/>
            <person name="Bukari Y."/>
            <person name="Meinhardt L.W."/>
            <person name="Bailey B.A."/>
        </authorList>
    </citation>
    <scope>NUCLEOTIDE SEQUENCE [LARGE SCALE GENOMIC DNA]</scope>
    <source>
        <strain evidence="1 2">GH-76</strain>
    </source>
</reference>
<evidence type="ECO:0000313" key="1">
    <source>
        <dbReference type="EMBL" id="KAL0565555.1"/>
    </source>
</evidence>
<name>A0ABR3ERP7_9AGAR</name>
<organism evidence="1 2">
    <name type="scientific">Marasmius crinis-equi</name>
    <dbReference type="NCBI Taxonomy" id="585013"/>
    <lineage>
        <taxon>Eukaryota</taxon>
        <taxon>Fungi</taxon>
        <taxon>Dikarya</taxon>
        <taxon>Basidiomycota</taxon>
        <taxon>Agaricomycotina</taxon>
        <taxon>Agaricomycetes</taxon>
        <taxon>Agaricomycetidae</taxon>
        <taxon>Agaricales</taxon>
        <taxon>Marasmiineae</taxon>
        <taxon>Marasmiaceae</taxon>
        <taxon>Marasmius</taxon>
    </lineage>
</organism>
<proteinExistence type="predicted"/>
<sequence>MSDEKRDESTINPIVDTRKGESISGEIKALLARNAIALRSSPTVAISYDISCRFPVYLTIPKLITASHRFFSWNMAFTSAAAKADGELIERAWARNRARRAVKL</sequence>
<protein>
    <submittedName>
        <fullName evidence="1">Uncharacterized protein</fullName>
    </submittedName>
</protein>
<gene>
    <name evidence="1" type="ORF">V5O48_016470</name>
</gene>
<evidence type="ECO:0000313" key="2">
    <source>
        <dbReference type="Proteomes" id="UP001465976"/>
    </source>
</evidence>
<dbReference type="EMBL" id="JBAHYK010002215">
    <property type="protein sequence ID" value="KAL0565555.1"/>
    <property type="molecule type" value="Genomic_DNA"/>
</dbReference>
<accession>A0ABR3ERP7</accession>
<comment type="caution">
    <text evidence="1">The sequence shown here is derived from an EMBL/GenBank/DDBJ whole genome shotgun (WGS) entry which is preliminary data.</text>
</comment>
<keyword evidence="2" id="KW-1185">Reference proteome</keyword>